<dbReference type="EMBL" id="WEKV01000020">
    <property type="protein sequence ID" value="KAB7782152.1"/>
    <property type="molecule type" value="Genomic_DNA"/>
</dbReference>
<sequence>MLDAAQLARVPGILREIVVLDRQIAGLADHLAAAPVVDVSWGHEVRRVRALRRELSGKARGLYGKAPLRGDTGPGRPTAARAG</sequence>
<evidence type="ECO:0000313" key="3">
    <source>
        <dbReference type="Proteomes" id="UP000469949"/>
    </source>
</evidence>
<evidence type="ECO:0000313" key="2">
    <source>
        <dbReference type="EMBL" id="KAB7782152.1"/>
    </source>
</evidence>
<evidence type="ECO:0000256" key="1">
    <source>
        <dbReference type="SAM" id="MobiDB-lite"/>
    </source>
</evidence>
<dbReference type="AlphaFoldDB" id="A0A833J0E3"/>
<gene>
    <name evidence="2" type="ORF">F8B43_4907</name>
</gene>
<comment type="caution">
    <text evidence="2">The sequence shown here is derived from an EMBL/GenBank/DDBJ whole genome shotgun (WGS) entry which is preliminary data.</text>
</comment>
<organism evidence="2 3">
    <name type="scientific">Methylorubrum populi</name>
    <dbReference type="NCBI Taxonomy" id="223967"/>
    <lineage>
        <taxon>Bacteria</taxon>
        <taxon>Pseudomonadati</taxon>
        <taxon>Pseudomonadota</taxon>
        <taxon>Alphaproteobacteria</taxon>
        <taxon>Hyphomicrobiales</taxon>
        <taxon>Methylobacteriaceae</taxon>
        <taxon>Methylorubrum</taxon>
    </lineage>
</organism>
<reference evidence="2 3" key="1">
    <citation type="submission" date="2019-10" db="EMBL/GenBank/DDBJ databases">
        <title>Draft Genome Sequence of the Caffeine Degrading Methylotroph Methylorubrum populi PINKEL.</title>
        <authorList>
            <person name="Dawson S.C."/>
            <person name="Zhang X."/>
            <person name="Wright M.E."/>
            <person name="Sharma G."/>
            <person name="Langner J.T."/>
            <person name="Ditty J.L."/>
            <person name="Subuyuj G.A."/>
        </authorList>
    </citation>
    <scope>NUCLEOTIDE SEQUENCE [LARGE SCALE GENOMIC DNA]</scope>
    <source>
        <strain evidence="2 3">Pinkel</strain>
    </source>
</reference>
<dbReference type="RefSeq" id="WP_152278664.1">
    <property type="nucleotide sequence ID" value="NZ_WEKV01000020.1"/>
</dbReference>
<feature type="region of interest" description="Disordered" evidence="1">
    <location>
        <begin position="62"/>
        <end position="83"/>
    </location>
</feature>
<proteinExistence type="predicted"/>
<dbReference type="Proteomes" id="UP000469949">
    <property type="component" value="Unassembled WGS sequence"/>
</dbReference>
<protein>
    <submittedName>
        <fullName evidence="2">Uncharacterized protein</fullName>
    </submittedName>
</protein>
<accession>A0A833J0E3</accession>
<name>A0A833J0E3_9HYPH</name>